<reference evidence="2" key="2">
    <citation type="journal article" date="2021" name="PeerJ">
        <title>Extensive microbial diversity within the chicken gut microbiome revealed by metagenomics and culture.</title>
        <authorList>
            <person name="Gilroy R."/>
            <person name="Ravi A."/>
            <person name="Getino M."/>
            <person name="Pursley I."/>
            <person name="Horton D.L."/>
            <person name="Alikhan N.F."/>
            <person name="Baker D."/>
            <person name="Gharbi K."/>
            <person name="Hall N."/>
            <person name="Watson M."/>
            <person name="Adriaenssens E.M."/>
            <person name="Foster-Nyarko E."/>
            <person name="Jarju S."/>
            <person name="Secka A."/>
            <person name="Antonio M."/>
            <person name="Oren A."/>
            <person name="Chaudhuri R.R."/>
            <person name="La Ragione R."/>
            <person name="Hildebrand F."/>
            <person name="Pallen M.J."/>
        </authorList>
    </citation>
    <scope>NUCLEOTIDE SEQUENCE</scope>
    <source>
        <strain evidence="2">CHK121-14286</strain>
    </source>
</reference>
<comment type="caution">
    <text evidence="2">The sequence shown here is derived from an EMBL/GenBank/DDBJ whole genome shotgun (WGS) entry which is preliminary data.</text>
</comment>
<feature type="domain" description="Glycosyltransferase 2-like" evidence="1">
    <location>
        <begin position="6"/>
        <end position="147"/>
    </location>
</feature>
<dbReference type="InterPro" id="IPR029044">
    <property type="entry name" value="Nucleotide-diphossugar_trans"/>
</dbReference>
<organism evidence="2 3">
    <name type="scientific">Candidatus Fimimonas gallinarum</name>
    <dbReference type="NCBI Taxonomy" id="2840821"/>
    <lineage>
        <taxon>Bacteria</taxon>
        <taxon>Pseudomonadati</taxon>
        <taxon>Myxococcota</taxon>
        <taxon>Myxococcia</taxon>
        <taxon>Myxococcales</taxon>
        <taxon>Cystobacterineae</taxon>
        <taxon>Myxococcaceae</taxon>
        <taxon>Myxococcaceae incertae sedis</taxon>
        <taxon>Candidatus Fimimonas</taxon>
    </lineage>
</organism>
<reference evidence="2" key="1">
    <citation type="submission" date="2020-10" db="EMBL/GenBank/DDBJ databases">
        <authorList>
            <person name="Gilroy R."/>
        </authorList>
    </citation>
    <scope>NUCLEOTIDE SEQUENCE</scope>
    <source>
        <strain evidence="2">CHK121-14286</strain>
    </source>
</reference>
<dbReference type="AlphaFoldDB" id="A0A9D1J828"/>
<dbReference type="SUPFAM" id="SSF56784">
    <property type="entry name" value="HAD-like"/>
    <property type="match status" value="1"/>
</dbReference>
<name>A0A9D1J828_9BACT</name>
<protein>
    <submittedName>
        <fullName evidence="2">Glycosyltransferase</fullName>
    </submittedName>
</protein>
<sequence length="1014" mass="117892">MKDLISVIIPVYKMEKFIEKCLESICNSSYKNLQIICVDDGSPDNSVQLIRNIQQHDDRIVVVKNAQNLGLFRARVEGLKVAKGEFVAFVDADDFVGVDWFRLLHQKITQENSEMVVGNTVNVDENMRYTYFNNYRSFNVAREKLQGDEVAQAFLQQEGSCFLWHTVWNKLYRRSLLDRCLPYFSQIDFHLIMCEDVLFSSVVYAQAKSMSFAYADAYFYLRHSQASTSTTLPFERILRNIADAGNAFRFFKTFFLQIKPKIFLENQRHYVNFLEKYRRIWSGVVVSYGKTHDNEALNTLEQAFGSRKVEKPHLHEFYFYEHSTEWSGELERAKQLIALPDTEVVSFDIFDTLLLRPLYSPVDLYKFVGKFAATLVPSMTEETFVDMRMIADAKAREIAGERLRFEDITLAETYKCLEKIADIDFQTAQSIMQAEIEVEKRFCYPRNTAKQLFQLAKHLNKRIVVTSDMYLERDTVENLLVSNGYDGYERLFLSSEQRKLKRTGSLFDVMIKQMGVPAWKIVHIGDNWESDIVAAKQKGISTFHLPKATMTMENKFANIFTGNSLSFYLSRNNTLAEQTQLTKDLSVRCMLGVVANKLFDNPFVPFNEQSQYNADAYHTGYATLGMHMFALAKWMLHTAQQKGYKKIVFLARDGLLAKQVFDLVAQSTGVQIETEYFFASRKALLPYSVEKAQDLFFTYGYFNLNKKVHTGRKILQLLSPVLLPLTDKLAADYKQDGVDIDEYITDKAQFMSFMRAVAKHSFDIETCNNARTQMRRLFQQHFTENCATFDIGYSGKLQKIICKLADRKVDVFYLHSNGYTTQEVAQNLFETHCFYDFTPTISAIIREFFISKKQPACIGYEVGDTLKPIFEDRTFAYDETYAIERFQQGALDFCKDFLKAFPEATSMPLRNLDASLPFENYLLNAPYMDREVFDTALEEDDIYSGYQQKSICDIWSWHIDDINHAGKGQQPVQCSSVEYYISRFPKWKRAMFFLLFDRKTFWQKLKKNLSRKKH</sequence>
<dbReference type="EMBL" id="DVHL01000043">
    <property type="protein sequence ID" value="HIR66259.1"/>
    <property type="molecule type" value="Genomic_DNA"/>
</dbReference>
<dbReference type="Gene3D" id="3.40.50.1000">
    <property type="entry name" value="HAD superfamily/HAD-like"/>
    <property type="match status" value="1"/>
</dbReference>
<dbReference type="PANTHER" id="PTHR43685:SF11">
    <property type="entry name" value="GLYCOSYLTRANSFERASE TAGX-RELATED"/>
    <property type="match status" value="1"/>
</dbReference>
<evidence type="ECO:0000313" key="2">
    <source>
        <dbReference type="EMBL" id="HIR66259.1"/>
    </source>
</evidence>
<dbReference type="Proteomes" id="UP000824200">
    <property type="component" value="Unassembled WGS sequence"/>
</dbReference>
<gene>
    <name evidence="2" type="ORF">IAC95_05220</name>
</gene>
<dbReference type="InterPro" id="IPR023214">
    <property type="entry name" value="HAD_sf"/>
</dbReference>
<dbReference type="Gene3D" id="1.10.150.400">
    <property type="match status" value="1"/>
</dbReference>
<dbReference type="InterPro" id="IPR036412">
    <property type="entry name" value="HAD-like_sf"/>
</dbReference>
<dbReference type="Pfam" id="PF00535">
    <property type="entry name" value="Glycos_transf_2"/>
    <property type="match status" value="1"/>
</dbReference>
<dbReference type="InterPro" id="IPR050834">
    <property type="entry name" value="Glycosyltransf_2"/>
</dbReference>
<accession>A0A9D1J828</accession>
<evidence type="ECO:0000313" key="3">
    <source>
        <dbReference type="Proteomes" id="UP000824200"/>
    </source>
</evidence>
<evidence type="ECO:0000259" key="1">
    <source>
        <dbReference type="Pfam" id="PF00535"/>
    </source>
</evidence>
<dbReference type="CDD" id="cd00761">
    <property type="entry name" value="Glyco_tranf_GTA_type"/>
    <property type="match status" value="1"/>
</dbReference>
<dbReference type="SUPFAM" id="SSF53448">
    <property type="entry name" value="Nucleotide-diphospho-sugar transferases"/>
    <property type="match status" value="1"/>
</dbReference>
<dbReference type="InterPro" id="IPR001173">
    <property type="entry name" value="Glyco_trans_2-like"/>
</dbReference>
<dbReference type="Gene3D" id="3.90.550.10">
    <property type="entry name" value="Spore Coat Polysaccharide Biosynthesis Protein SpsA, Chain A"/>
    <property type="match status" value="1"/>
</dbReference>
<proteinExistence type="predicted"/>
<dbReference type="PANTHER" id="PTHR43685">
    <property type="entry name" value="GLYCOSYLTRANSFERASE"/>
    <property type="match status" value="1"/>
</dbReference>